<proteinExistence type="predicted"/>
<gene>
    <name evidence="1" type="ORF">CERZMDRAFT_90396</name>
</gene>
<protein>
    <submittedName>
        <fullName evidence="1">Uncharacterized protein</fullName>
    </submittedName>
</protein>
<evidence type="ECO:0000313" key="2">
    <source>
        <dbReference type="Proteomes" id="UP000799539"/>
    </source>
</evidence>
<dbReference type="EMBL" id="ML992669">
    <property type="protein sequence ID" value="KAF2213979.1"/>
    <property type="molecule type" value="Genomic_DNA"/>
</dbReference>
<reference evidence="1" key="1">
    <citation type="journal article" date="2020" name="Stud. Mycol.">
        <title>101 Dothideomycetes genomes: a test case for predicting lifestyles and emergence of pathogens.</title>
        <authorList>
            <person name="Haridas S."/>
            <person name="Albert R."/>
            <person name="Binder M."/>
            <person name="Bloem J."/>
            <person name="Labutti K."/>
            <person name="Salamov A."/>
            <person name="Andreopoulos B."/>
            <person name="Baker S."/>
            <person name="Barry K."/>
            <person name="Bills G."/>
            <person name="Bluhm B."/>
            <person name="Cannon C."/>
            <person name="Castanera R."/>
            <person name="Culley D."/>
            <person name="Daum C."/>
            <person name="Ezra D."/>
            <person name="Gonzalez J."/>
            <person name="Henrissat B."/>
            <person name="Kuo A."/>
            <person name="Liang C."/>
            <person name="Lipzen A."/>
            <person name="Lutzoni F."/>
            <person name="Magnuson J."/>
            <person name="Mondo S."/>
            <person name="Nolan M."/>
            <person name="Ohm R."/>
            <person name="Pangilinan J."/>
            <person name="Park H.-J."/>
            <person name="Ramirez L."/>
            <person name="Alfaro M."/>
            <person name="Sun H."/>
            <person name="Tritt A."/>
            <person name="Yoshinaga Y."/>
            <person name="Zwiers L.-H."/>
            <person name="Turgeon B."/>
            <person name="Goodwin S."/>
            <person name="Spatafora J."/>
            <person name="Crous P."/>
            <person name="Grigoriev I."/>
        </authorList>
    </citation>
    <scope>NUCLEOTIDE SEQUENCE</scope>
    <source>
        <strain evidence="1">SCOH1-5</strain>
    </source>
</reference>
<name>A0A6A6FKG6_9PEZI</name>
<keyword evidence="2" id="KW-1185">Reference proteome</keyword>
<dbReference type="Proteomes" id="UP000799539">
    <property type="component" value="Unassembled WGS sequence"/>
</dbReference>
<sequence>MSIGSLVVSKASLDLRDQGTNGPDMFLRSRSLGTLAQNRPITKYHETGTISYR</sequence>
<dbReference type="AlphaFoldDB" id="A0A6A6FKG6"/>
<evidence type="ECO:0000313" key="1">
    <source>
        <dbReference type="EMBL" id="KAF2213979.1"/>
    </source>
</evidence>
<accession>A0A6A6FKG6</accession>
<organism evidence="1 2">
    <name type="scientific">Cercospora zeae-maydis SCOH1-5</name>
    <dbReference type="NCBI Taxonomy" id="717836"/>
    <lineage>
        <taxon>Eukaryota</taxon>
        <taxon>Fungi</taxon>
        <taxon>Dikarya</taxon>
        <taxon>Ascomycota</taxon>
        <taxon>Pezizomycotina</taxon>
        <taxon>Dothideomycetes</taxon>
        <taxon>Dothideomycetidae</taxon>
        <taxon>Mycosphaerellales</taxon>
        <taxon>Mycosphaerellaceae</taxon>
        <taxon>Cercospora</taxon>
    </lineage>
</organism>